<feature type="region of interest" description="Disordered" evidence="1">
    <location>
        <begin position="15"/>
        <end position="46"/>
    </location>
</feature>
<reference evidence="2" key="2">
    <citation type="journal article" date="2015" name="Fish Shellfish Immunol.">
        <title>Early steps in the European eel (Anguilla anguilla)-Vibrio vulnificus interaction in the gills: Role of the RtxA13 toxin.</title>
        <authorList>
            <person name="Callol A."/>
            <person name="Pajuelo D."/>
            <person name="Ebbesson L."/>
            <person name="Teles M."/>
            <person name="MacKenzie S."/>
            <person name="Amaro C."/>
        </authorList>
    </citation>
    <scope>NUCLEOTIDE SEQUENCE</scope>
</reference>
<proteinExistence type="predicted"/>
<organism evidence="2">
    <name type="scientific">Anguilla anguilla</name>
    <name type="common">European freshwater eel</name>
    <name type="synonym">Muraena anguilla</name>
    <dbReference type="NCBI Taxonomy" id="7936"/>
    <lineage>
        <taxon>Eukaryota</taxon>
        <taxon>Metazoa</taxon>
        <taxon>Chordata</taxon>
        <taxon>Craniata</taxon>
        <taxon>Vertebrata</taxon>
        <taxon>Euteleostomi</taxon>
        <taxon>Actinopterygii</taxon>
        <taxon>Neopterygii</taxon>
        <taxon>Teleostei</taxon>
        <taxon>Anguilliformes</taxon>
        <taxon>Anguillidae</taxon>
        <taxon>Anguilla</taxon>
    </lineage>
</organism>
<name>A0A0E9WXG3_ANGAN</name>
<reference evidence="2" key="1">
    <citation type="submission" date="2014-11" db="EMBL/GenBank/DDBJ databases">
        <authorList>
            <person name="Amaro Gonzalez C."/>
        </authorList>
    </citation>
    <scope>NUCLEOTIDE SEQUENCE</scope>
</reference>
<dbReference type="AlphaFoldDB" id="A0A0E9WXG3"/>
<sequence>MWAPLDLPQNWACESRHHTHTRGNTPPNSYFPEHKPHTSGNIPDIPQYLASTSQEHLDHVSPIRNVTDTIHTIWASTTLGQSTLLRSMLDAALV</sequence>
<accession>A0A0E9WXG3</accession>
<protein>
    <submittedName>
        <fullName evidence="2">Uncharacterized protein</fullName>
    </submittedName>
</protein>
<dbReference type="EMBL" id="GBXM01013380">
    <property type="protein sequence ID" value="JAH95197.1"/>
    <property type="molecule type" value="Transcribed_RNA"/>
</dbReference>
<evidence type="ECO:0000313" key="2">
    <source>
        <dbReference type="EMBL" id="JAH95197.1"/>
    </source>
</evidence>
<evidence type="ECO:0000256" key="1">
    <source>
        <dbReference type="SAM" id="MobiDB-lite"/>
    </source>
</evidence>